<keyword evidence="5" id="KW-1185">Reference proteome</keyword>
<dbReference type="GO" id="GO:0012505">
    <property type="term" value="C:endomembrane system"/>
    <property type="evidence" value="ECO:0007669"/>
    <property type="project" value="TreeGrafter"/>
</dbReference>
<protein>
    <recommendedName>
        <fullName evidence="3">Cytochrome b5 heme-binding domain-containing protein</fullName>
    </recommendedName>
</protein>
<comment type="caution">
    <text evidence="4">The sequence shown here is derived from an EMBL/GenBank/DDBJ whole genome shotgun (WGS) entry which is preliminary data.</text>
</comment>
<evidence type="ECO:0000313" key="4">
    <source>
        <dbReference type="EMBL" id="KAK4535916.1"/>
    </source>
</evidence>
<evidence type="ECO:0000313" key="5">
    <source>
        <dbReference type="Proteomes" id="UP001301350"/>
    </source>
</evidence>
<dbReference type="SUPFAM" id="SSF55856">
    <property type="entry name" value="Cytochrome b5-like heme/steroid binding domain"/>
    <property type="match status" value="1"/>
</dbReference>
<feature type="compositionally biased region" description="Pro residues" evidence="2">
    <location>
        <begin position="341"/>
        <end position="350"/>
    </location>
</feature>
<dbReference type="Proteomes" id="UP001301350">
    <property type="component" value="Unassembled WGS sequence"/>
</dbReference>
<dbReference type="InterPro" id="IPR014990">
    <property type="entry name" value="DUF1838"/>
</dbReference>
<evidence type="ECO:0000256" key="2">
    <source>
        <dbReference type="SAM" id="MobiDB-lite"/>
    </source>
</evidence>
<dbReference type="Pfam" id="PF00173">
    <property type="entry name" value="Cyt-b5"/>
    <property type="match status" value="1"/>
</dbReference>
<dbReference type="PANTHER" id="PTHR10281:SF76">
    <property type="entry name" value="CALCUTTA CUP-RELATED"/>
    <property type="match status" value="1"/>
</dbReference>
<accession>A0AAV9IV35</accession>
<reference evidence="4 5" key="1">
    <citation type="submission" date="2022-07" db="EMBL/GenBank/DDBJ databases">
        <title>Genome-wide signatures of adaptation to extreme environments.</title>
        <authorList>
            <person name="Cho C.H."/>
            <person name="Yoon H.S."/>
        </authorList>
    </citation>
    <scope>NUCLEOTIDE SEQUENCE [LARGE SCALE GENOMIC DNA]</scope>
    <source>
        <strain evidence="4 5">DBV 063 E5</strain>
    </source>
</reference>
<dbReference type="Pfam" id="PF08894">
    <property type="entry name" value="DUF1838"/>
    <property type="match status" value="1"/>
</dbReference>
<organism evidence="4 5">
    <name type="scientific">Cyanidium caldarium</name>
    <name type="common">Red alga</name>
    <dbReference type="NCBI Taxonomy" id="2771"/>
    <lineage>
        <taxon>Eukaryota</taxon>
        <taxon>Rhodophyta</taxon>
        <taxon>Bangiophyceae</taxon>
        <taxon>Cyanidiales</taxon>
        <taxon>Cyanidiaceae</taxon>
        <taxon>Cyanidium</taxon>
    </lineage>
</organism>
<evidence type="ECO:0000256" key="1">
    <source>
        <dbReference type="ARBA" id="ARBA00038357"/>
    </source>
</evidence>
<dbReference type="AlphaFoldDB" id="A0AAV9IV35"/>
<dbReference type="InterPro" id="IPR001199">
    <property type="entry name" value="Cyt_B5-like_heme/steroid-bd"/>
</dbReference>
<feature type="domain" description="Cytochrome b5 heme-binding" evidence="3">
    <location>
        <begin position="365"/>
        <end position="466"/>
    </location>
</feature>
<proteinExistence type="inferred from homology"/>
<feature type="compositionally biased region" description="Basic and acidic residues" evidence="2">
    <location>
        <begin position="18"/>
        <end position="28"/>
    </location>
</feature>
<sequence length="466" mass="53390">MWVVQTTLISRKFGTVHAGHDDGHHESPWRAARPPRSPRRPRWRCAQADVERRVDSDNYAVNTATLQEDPATNLKGWIKTRGSLVPGREVVYWFTGDIHAYVDNGGATRLFRFEGYNIGRCVPQEGGWRLLTREVGLYRDAETGEILHGEWQNPFTNRLNEVVHVWNDPVNQEFSLVSRRTGRPFLVPTTRSGKDIYWHMELFLRYPNPLPRSEFPESSASNLYQSAELFQFFCEESDLADARLDSAPCQLSWVRVSQWLPWMNMGSRPGRLVYHCRGKKLEHGFADLPEDVRAYVQREHPEYQQAPQAFTAPNETSWTYFRKMITERGAPRIDGSVAAPDAPPSTPPSPRRLSPLDQAPVLRRFTRADLAQYDGSDAGRGIYISVNRRVFDVTSGARNYGRGQPYNVLAGRDASKALVRADLSPRWLDLNEPLIVIDDLSEDERAVLEHWTRYFADSYPEIGYLV</sequence>
<gene>
    <name evidence="4" type="ORF">CDCA_CDCA06G1941</name>
</gene>
<feature type="region of interest" description="Disordered" evidence="2">
    <location>
        <begin position="16"/>
        <end position="41"/>
    </location>
</feature>
<dbReference type="PANTHER" id="PTHR10281">
    <property type="entry name" value="MEMBRANE-ASSOCIATED PROGESTERONE RECEPTOR COMPONENT-RELATED"/>
    <property type="match status" value="1"/>
</dbReference>
<feature type="region of interest" description="Disordered" evidence="2">
    <location>
        <begin position="333"/>
        <end position="355"/>
    </location>
</feature>
<dbReference type="InterPro" id="IPR036400">
    <property type="entry name" value="Cyt_B5-like_heme/steroid_sf"/>
</dbReference>
<comment type="similarity">
    <text evidence="1">Belongs to the cytochrome b5 family. MAPR subfamily.</text>
</comment>
<name>A0AAV9IV35_CYACA</name>
<dbReference type="GO" id="GO:0016020">
    <property type="term" value="C:membrane"/>
    <property type="evidence" value="ECO:0007669"/>
    <property type="project" value="TreeGrafter"/>
</dbReference>
<dbReference type="InterPro" id="IPR050577">
    <property type="entry name" value="MAPR/NEUFC/NENF-like"/>
</dbReference>
<dbReference type="EMBL" id="JANCYW010000006">
    <property type="protein sequence ID" value="KAK4535916.1"/>
    <property type="molecule type" value="Genomic_DNA"/>
</dbReference>
<evidence type="ECO:0000259" key="3">
    <source>
        <dbReference type="SMART" id="SM01117"/>
    </source>
</evidence>
<dbReference type="Gene3D" id="3.10.120.10">
    <property type="entry name" value="Cytochrome b5-like heme/steroid binding domain"/>
    <property type="match status" value="1"/>
</dbReference>
<dbReference type="SMART" id="SM01117">
    <property type="entry name" value="Cyt-b5"/>
    <property type="match status" value="1"/>
</dbReference>